<dbReference type="EMBL" id="JACHIR010000001">
    <property type="protein sequence ID" value="MBB5890238.1"/>
    <property type="molecule type" value="Genomic_DNA"/>
</dbReference>
<keyword evidence="4" id="KW-1185">Reference proteome</keyword>
<evidence type="ECO:0000313" key="3">
    <source>
        <dbReference type="EMBL" id="MBB5890238.1"/>
    </source>
</evidence>
<dbReference type="InterPro" id="IPR050631">
    <property type="entry name" value="PheA/TfdB_FAD_monoxygenase"/>
</dbReference>
<dbReference type="InterPro" id="IPR002938">
    <property type="entry name" value="FAD-bd"/>
</dbReference>
<reference evidence="3 4" key="1">
    <citation type="submission" date="2020-08" db="EMBL/GenBank/DDBJ databases">
        <title>Sequencing the genomes of 1000 actinobacteria strains.</title>
        <authorList>
            <person name="Klenk H.-P."/>
        </authorList>
    </citation>
    <scope>NUCLEOTIDE SEQUENCE [LARGE SCALE GENOMIC DNA]</scope>
    <source>
        <strain evidence="3 4">DSM 43851</strain>
    </source>
</reference>
<name>A0A7W9KDK7_9PSEU</name>
<gene>
    <name evidence="3" type="ORF">BJ998_001434</name>
</gene>
<keyword evidence="1" id="KW-0560">Oxidoreductase</keyword>
<dbReference type="PRINTS" id="PR00420">
    <property type="entry name" value="RNGMNOXGNASE"/>
</dbReference>
<dbReference type="PANTHER" id="PTHR43476:SF5">
    <property type="entry name" value="FAD-DEPENDENT MONOOXYGENASE"/>
    <property type="match status" value="1"/>
</dbReference>
<dbReference type="SUPFAM" id="SSF51905">
    <property type="entry name" value="FAD/NAD(P)-binding domain"/>
    <property type="match status" value="1"/>
</dbReference>
<dbReference type="GO" id="GO:0016491">
    <property type="term" value="F:oxidoreductase activity"/>
    <property type="evidence" value="ECO:0007669"/>
    <property type="project" value="UniProtKB-KW"/>
</dbReference>
<evidence type="ECO:0000256" key="1">
    <source>
        <dbReference type="ARBA" id="ARBA00023002"/>
    </source>
</evidence>
<dbReference type="Gene3D" id="3.50.50.60">
    <property type="entry name" value="FAD/NAD(P)-binding domain"/>
    <property type="match status" value="1"/>
</dbReference>
<sequence>MGEDTEVCVIGAGPAGLALTLMLLRSGARVTLVERATGFDREFRGEILQPGGQAVLASLGVLDAVRTRGACRLDRFQLVDGDRTLLDIDYRRLPEPHDHLLAVPQRHLLVELLAACREHEGFEYLDGHRVSELLRDGDRYTGAVVTGQGKRAITAKVVVGADGRYSKTRALAGIDAGRHDAFDQDVLWFKLFAPGR</sequence>
<evidence type="ECO:0000259" key="2">
    <source>
        <dbReference type="Pfam" id="PF01494"/>
    </source>
</evidence>
<dbReference type="InterPro" id="IPR036188">
    <property type="entry name" value="FAD/NAD-bd_sf"/>
</dbReference>
<proteinExistence type="predicted"/>
<dbReference type="AlphaFoldDB" id="A0A7W9KDK7"/>
<accession>A0A7W9KDK7</accession>
<feature type="domain" description="FAD-binding" evidence="2">
    <location>
        <begin position="4"/>
        <end position="177"/>
    </location>
</feature>
<dbReference type="GO" id="GO:0071949">
    <property type="term" value="F:FAD binding"/>
    <property type="evidence" value="ECO:0007669"/>
    <property type="project" value="InterPro"/>
</dbReference>
<dbReference type="Pfam" id="PF01494">
    <property type="entry name" value="FAD_binding_3"/>
    <property type="match status" value="1"/>
</dbReference>
<organism evidence="3 4">
    <name type="scientific">Kutzneria kofuensis</name>
    <dbReference type="NCBI Taxonomy" id="103725"/>
    <lineage>
        <taxon>Bacteria</taxon>
        <taxon>Bacillati</taxon>
        <taxon>Actinomycetota</taxon>
        <taxon>Actinomycetes</taxon>
        <taxon>Pseudonocardiales</taxon>
        <taxon>Pseudonocardiaceae</taxon>
        <taxon>Kutzneria</taxon>
    </lineage>
</organism>
<protein>
    <submittedName>
        <fullName evidence="3">2-polyprenyl-6-methoxyphenol hydroxylase-like FAD-dependent oxidoreductase</fullName>
    </submittedName>
</protein>
<comment type="caution">
    <text evidence="3">The sequence shown here is derived from an EMBL/GenBank/DDBJ whole genome shotgun (WGS) entry which is preliminary data.</text>
</comment>
<dbReference type="PANTHER" id="PTHR43476">
    <property type="entry name" value="3-(3-HYDROXY-PHENYL)PROPIONATE/3-HYDROXYCINNAMIC ACID HYDROXYLASE"/>
    <property type="match status" value="1"/>
</dbReference>
<evidence type="ECO:0000313" key="4">
    <source>
        <dbReference type="Proteomes" id="UP000585638"/>
    </source>
</evidence>
<dbReference type="RefSeq" id="WP_246488541.1">
    <property type="nucleotide sequence ID" value="NZ_BAAAWY010000065.1"/>
</dbReference>
<dbReference type="Proteomes" id="UP000585638">
    <property type="component" value="Unassembled WGS sequence"/>
</dbReference>